<keyword evidence="10" id="KW-1185">Reference proteome</keyword>
<dbReference type="Pfam" id="PF04511">
    <property type="entry name" value="DER1"/>
    <property type="match status" value="1"/>
</dbReference>
<protein>
    <recommendedName>
        <fullName evidence="7">Derlin</fullName>
    </recommendedName>
</protein>
<keyword evidence="3 7" id="KW-0812">Transmembrane</keyword>
<dbReference type="eggNOG" id="KOG0858">
    <property type="taxonomic scope" value="Eukaryota"/>
</dbReference>
<evidence type="ECO:0000313" key="10">
    <source>
        <dbReference type="Proteomes" id="UP000002320"/>
    </source>
</evidence>
<proteinExistence type="inferred from homology"/>
<evidence type="ECO:0000256" key="2">
    <source>
        <dbReference type="ARBA" id="ARBA00008917"/>
    </source>
</evidence>
<reference evidence="8" key="1">
    <citation type="submission" date="2007-03" db="EMBL/GenBank/DDBJ databases">
        <title>Annotation of Culex pipiens quinquefasciatus.</title>
        <authorList>
            <consortium name="The Broad Institute Genome Sequencing Platform"/>
            <person name="Atkinson P.W."/>
            <person name="Hemingway J."/>
            <person name="Christensen B.M."/>
            <person name="Higgs S."/>
            <person name="Kodira C."/>
            <person name="Hannick L."/>
            <person name="Megy K."/>
            <person name="O'Leary S."/>
            <person name="Pearson M."/>
            <person name="Haas B.J."/>
            <person name="Mauceli E."/>
            <person name="Wortman J.R."/>
            <person name="Lee N.H."/>
            <person name="Guigo R."/>
            <person name="Stanke M."/>
            <person name="Alvarado L."/>
            <person name="Amedeo P."/>
            <person name="Antoine C.H."/>
            <person name="Arensburger P."/>
            <person name="Bidwell S.L."/>
            <person name="Crawford M."/>
            <person name="Camaro F."/>
            <person name="Devon K."/>
            <person name="Engels R."/>
            <person name="Hammond M."/>
            <person name="Howarth C."/>
            <person name="Koehrsen M."/>
            <person name="Lawson D."/>
            <person name="Montgomery P."/>
            <person name="Nene V."/>
            <person name="Nusbaum C."/>
            <person name="Puiu D."/>
            <person name="Romero-Severson J."/>
            <person name="Severson D.W."/>
            <person name="Shumway M."/>
            <person name="Sisk P."/>
            <person name="Stolte C."/>
            <person name="Zeng Q."/>
            <person name="Eisenstadt E."/>
            <person name="Fraser-Liggett C."/>
            <person name="Strausberg R."/>
            <person name="Galagan J."/>
            <person name="Birren B."/>
            <person name="Collins F.H."/>
        </authorList>
    </citation>
    <scope>NUCLEOTIDE SEQUENCE [LARGE SCALE GENOMIC DNA]</scope>
    <source>
        <strain evidence="8">JHB</strain>
    </source>
</reference>
<dbReference type="InterPro" id="IPR035952">
    <property type="entry name" value="Rhomboid-like_sf"/>
</dbReference>
<dbReference type="VEuPathDB" id="VectorBase:CPIJ003273"/>
<name>B0W8G5_CULQU</name>
<dbReference type="GO" id="GO:0005789">
    <property type="term" value="C:endoplasmic reticulum membrane"/>
    <property type="evidence" value="ECO:0007669"/>
    <property type="project" value="UniProtKB-SubCell"/>
</dbReference>
<dbReference type="KEGG" id="cqu:CpipJ_CPIJ003273"/>
<gene>
    <name evidence="9" type="primary">6034715</name>
    <name evidence="8" type="ORF">CpipJ_CPIJ003273</name>
</gene>
<dbReference type="SUPFAM" id="SSF144091">
    <property type="entry name" value="Rhomboid-like"/>
    <property type="match status" value="1"/>
</dbReference>
<evidence type="ECO:0000256" key="4">
    <source>
        <dbReference type="ARBA" id="ARBA00022824"/>
    </source>
</evidence>
<comment type="similarity">
    <text evidence="2 7">Belongs to the derlin family.</text>
</comment>
<keyword evidence="6 7" id="KW-0472">Membrane</keyword>
<comment type="subcellular location">
    <subcellularLocation>
        <location evidence="1 7">Endoplasmic reticulum membrane</location>
        <topology evidence="1 7">Multi-pass membrane protein</topology>
    </subcellularLocation>
</comment>
<dbReference type="Proteomes" id="UP000002320">
    <property type="component" value="Unassembled WGS sequence"/>
</dbReference>
<accession>B0W8G5</accession>
<keyword evidence="5 7" id="KW-1133">Transmembrane helix</keyword>
<keyword evidence="4 7" id="KW-0256">Endoplasmic reticulum</keyword>
<reference evidence="9" key="2">
    <citation type="submission" date="2021-02" db="UniProtKB">
        <authorList>
            <consortium name="EnsemblMetazoa"/>
        </authorList>
    </citation>
    <scope>IDENTIFICATION</scope>
    <source>
        <strain evidence="9">JHB</strain>
    </source>
</reference>
<evidence type="ECO:0000256" key="5">
    <source>
        <dbReference type="ARBA" id="ARBA00022989"/>
    </source>
</evidence>
<feature type="transmembrane region" description="Helical" evidence="7">
    <location>
        <begin position="54"/>
        <end position="73"/>
    </location>
</feature>
<comment type="function">
    <text evidence="7">May be involved in the degradation of misfolded endoplasmic reticulum (ER) luminal proteins.</text>
</comment>
<dbReference type="PANTHER" id="PTHR11009">
    <property type="entry name" value="DER1-LIKE PROTEIN, DERLIN"/>
    <property type="match status" value="1"/>
</dbReference>
<evidence type="ECO:0000256" key="3">
    <source>
        <dbReference type="ARBA" id="ARBA00022692"/>
    </source>
</evidence>
<dbReference type="InParanoid" id="B0W8G5"/>
<evidence type="ECO:0000256" key="7">
    <source>
        <dbReference type="RuleBase" id="RU363059"/>
    </source>
</evidence>
<dbReference type="EnsemblMetazoa" id="CPIJ003273-RA">
    <property type="protein sequence ID" value="CPIJ003273-PA"/>
    <property type="gene ID" value="CPIJ003273"/>
</dbReference>
<feature type="transmembrane region" description="Helical" evidence="7">
    <location>
        <begin position="20"/>
        <end position="42"/>
    </location>
</feature>
<dbReference type="AlphaFoldDB" id="B0W8G5"/>
<dbReference type="GO" id="GO:0006950">
    <property type="term" value="P:response to stress"/>
    <property type="evidence" value="ECO:0007669"/>
    <property type="project" value="UniProtKB-ARBA"/>
</dbReference>
<evidence type="ECO:0000256" key="6">
    <source>
        <dbReference type="ARBA" id="ARBA00023136"/>
    </source>
</evidence>
<dbReference type="VEuPathDB" id="VectorBase:CQUJHB016453"/>
<sequence>MAYQTLRQEYFQIPVVTRAYTTACVITTLSVHLEIVTPFQLYFNPTLILEHYQLWRLGTTFLFFGTFGFNFLFNMIFTYRKNMFDEPIEDADYTALPEDRPGGFNWGREVDNNANNEAQNNERRDGITCTLIPAMDYALIVHIETLINEKVTTEPCRLDSDPRWSKVYDPFPQATSRDVPYVDVNRRARNKWSINTSRLPNPFPCPWSAVEMGAAGNGRLPWW</sequence>
<dbReference type="HOGENOM" id="CLU_1241208_0_0_1"/>
<comment type="caution">
    <text evidence="7">Lacks conserved residue(s) required for the propagation of feature annotation.</text>
</comment>
<evidence type="ECO:0000313" key="8">
    <source>
        <dbReference type="EMBL" id="EDS39015.1"/>
    </source>
</evidence>
<dbReference type="InterPro" id="IPR007599">
    <property type="entry name" value="DER1"/>
</dbReference>
<dbReference type="OrthoDB" id="1716531at2759"/>
<dbReference type="STRING" id="7176.B0W8G5"/>
<evidence type="ECO:0000313" key="9">
    <source>
        <dbReference type="EnsemblMetazoa" id="CPIJ003273-PA"/>
    </source>
</evidence>
<dbReference type="EMBL" id="DS231859">
    <property type="protein sequence ID" value="EDS39015.1"/>
    <property type="molecule type" value="Genomic_DNA"/>
</dbReference>
<evidence type="ECO:0000256" key="1">
    <source>
        <dbReference type="ARBA" id="ARBA00004477"/>
    </source>
</evidence>
<organism>
    <name type="scientific">Culex quinquefasciatus</name>
    <name type="common">Southern house mosquito</name>
    <name type="synonym">Culex pungens</name>
    <dbReference type="NCBI Taxonomy" id="7176"/>
    <lineage>
        <taxon>Eukaryota</taxon>
        <taxon>Metazoa</taxon>
        <taxon>Ecdysozoa</taxon>
        <taxon>Arthropoda</taxon>
        <taxon>Hexapoda</taxon>
        <taxon>Insecta</taxon>
        <taxon>Pterygota</taxon>
        <taxon>Neoptera</taxon>
        <taxon>Endopterygota</taxon>
        <taxon>Diptera</taxon>
        <taxon>Nematocera</taxon>
        <taxon>Culicoidea</taxon>
        <taxon>Culicidae</taxon>
        <taxon>Culicinae</taxon>
        <taxon>Culicini</taxon>
        <taxon>Culex</taxon>
        <taxon>Culex</taxon>
    </lineage>
</organism>